<protein>
    <recommendedName>
        <fullName evidence="1">Aminoglycoside phosphotransferase domain-containing protein</fullName>
    </recommendedName>
</protein>
<keyword evidence="3" id="KW-1185">Reference proteome</keyword>
<dbReference type="Proteomes" id="UP000807769">
    <property type="component" value="Unassembled WGS sequence"/>
</dbReference>
<gene>
    <name evidence="2" type="ORF">BJ212DRAFT_1280898</name>
</gene>
<dbReference type="Gene3D" id="3.90.1200.10">
    <property type="match status" value="1"/>
</dbReference>
<dbReference type="SUPFAM" id="SSF56112">
    <property type="entry name" value="Protein kinase-like (PK-like)"/>
    <property type="match status" value="1"/>
</dbReference>
<dbReference type="InterPro" id="IPR002575">
    <property type="entry name" value="Aminoglycoside_PTrfase"/>
</dbReference>
<dbReference type="GeneID" id="64625601"/>
<proteinExistence type="predicted"/>
<dbReference type="AlphaFoldDB" id="A0A9P7J8D2"/>
<dbReference type="InterPro" id="IPR051678">
    <property type="entry name" value="AGP_Transferase"/>
</dbReference>
<evidence type="ECO:0000313" key="2">
    <source>
        <dbReference type="EMBL" id="KAG1808449.1"/>
    </source>
</evidence>
<dbReference type="PANTHER" id="PTHR21310:SF39">
    <property type="entry name" value="AMINOGLYCOSIDE PHOSPHOTRANSFERASE DOMAIN-CONTAINING PROTEIN"/>
    <property type="match status" value="1"/>
</dbReference>
<dbReference type="Pfam" id="PF01636">
    <property type="entry name" value="APH"/>
    <property type="match status" value="1"/>
</dbReference>
<dbReference type="OrthoDB" id="4177236at2759"/>
<feature type="non-terminal residue" evidence="2">
    <location>
        <position position="1"/>
    </location>
</feature>
<comment type="caution">
    <text evidence="2">The sequence shown here is derived from an EMBL/GenBank/DDBJ whole genome shotgun (WGS) entry which is preliminary data.</text>
</comment>
<accession>A0A9P7J8D2</accession>
<dbReference type="PANTHER" id="PTHR21310">
    <property type="entry name" value="AMINOGLYCOSIDE PHOSPHOTRANSFERASE-RELATED-RELATED"/>
    <property type="match status" value="1"/>
</dbReference>
<evidence type="ECO:0000259" key="1">
    <source>
        <dbReference type="Pfam" id="PF01636"/>
    </source>
</evidence>
<dbReference type="InterPro" id="IPR011009">
    <property type="entry name" value="Kinase-like_dom_sf"/>
</dbReference>
<organism evidence="2 3">
    <name type="scientific">Suillus subaureus</name>
    <dbReference type="NCBI Taxonomy" id="48587"/>
    <lineage>
        <taxon>Eukaryota</taxon>
        <taxon>Fungi</taxon>
        <taxon>Dikarya</taxon>
        <taxon>Basidiomycota</taxon>
        <taxon>Agaricomycotina</taxon>
        <taxon>Agaricomycetes</taxon>
        <taxon>Agaricomycetidae</taxon>
        <taxon>Boletales</taxon>
        <taxon>Suillineae</taxon>
        <taxon>Suillaceae</taxon>
        <taxon>Suillus</taxon>
    </lineage>
</organism>
<feature type="domain" description="Aminoglycoside phosphotransferase" evidence="1">
    <location>
        <begin position="84"/>
        <end position="139"/>
    </location>
</feature>
<name>A0A9P7J8D2_9AGAM</name>
<sequence>HLVVEYLDGRALDSCWNSITLFSKLHIAWTLRSYVAQLRCLRRTVPGTLDGSLCTVPLFADYGGGPFISYDDLTTWFNHKLDVSQRMKKAPLDTPPVVFTHQDLCPRNILLGRDGKLYLLDWHRSGFFPAWFEYAAMVSNQHFESLLWDILVPWVSHINSSESFSVTESS</sequence>
<reference evidence="2" key="1">
    <citation type="journal article" date="2020" name="New Phytol.">
        <title>Comparative genomics reveals dynamic genome evolution in host specialist ectomycorrhizal fungi.</title>
        <authorList>
            <person name="Lofgren L.A."/>
            <person name="Nguyen N.H."/>
            <person name="Vilgalys R."/>
            <person name="Ruytinx J."/>
            <person name="Liao H.L."/>
            <person name="Branco S."/>
            <person name="Kuo A."/>
            <person name="LaButti K."/>
            <person name="Lipzen A."/>
            <person name="Andreopoulos W."/>
            <person name="Pangilinan J."/>
            <person name="Riley R."/>
            <person name="Hundley H."/>
            <person name="Na H."/>
            <person name="Barry K."/>
            <person name="Grigoriev I.V."/>
            <person name="Stajich J.E."/>
            <person name="Kennedy P.G."/>
        </authorList>
    </citation>
    <scope>NUCLEOTIDE SEQUENCE</scope>
    <source>
        <strain evidence="2">MN1</strain>
    </source>
</reference>
<evidence type="ECO:0000313" key="3">
    <source>
        <dbReference type="Proteomes" id="UP000807769"/>
    </source>
</evidence>
<dbReference type="EMBL" id="JABBWG010000038">
    <property type="protein sequence ID" value="KAG1808449.1"/>
    <property type="molecule type" value="Genomic_DNA"/>
</dbReference>
<dbReference type="RefSeq" id="XP_041188664.1">
    <property type="nucleotide sequence ID" value="XM_041331584.1"/>
</dbReference>